<gene>
    <name evidence="3" type="ORF">ENSA7_56380</name>
</gene>
<dbReference type="InterPro" id="IPR018683">
    <property type="entry name" value="DUF2169"/>
</dbReference>
<protein>
    <recommendedName>
        <fullName evidence="2">DUF2169 domain-containing protein</fullName>
    </recommendedName>
</protein>
<sequence length="369" mass="40609">MSCGRCSFFRCRIPLNLGLSCPADRESDNIARVWGLRNRTAYAADRNWTRDEHGVHWWVVAIRATFMITTDGKLSLADEQLPPPLAPEHYGAPGESSLRYDSELLGRKPSTDVIVLGSAHAPGAMPAPTVPVTLRIGSIDKTLLVHGDRVYHDAWGGLSLTDPRPFTRQPIRYELAFGGSDSSDPDPRHHSLDERNPIGRGFARRNATLANTLAHAIEYPHGNPTTLGPAGLGPIDRHWLPRRTLAGTYDTAWAKTKQPLLPDDYDPHFAMCAPADQRPSTALRGGERLGLFNLSPHGALVLDLPHIRLELESHFGRRIQSHQPPVLTTVLAEPDDSRLALVWQSVLRVPASDADYLDETKIVEKGGGT</sequence>
<feature type="region of interest" description="Disordered" evidence="1">
    <location>
        <begin position="176"/>
        <end position="201"/>
    </location>
</feature>
<evidence type="ECO:0000313" key="3">
    <source>
        <dbReference type="EMBL" id="PRQ02065.1"/>
    </source>
</evidence>
<evidence type="ECO:0000256" key="1">
    <source>
        <dbReference type="SAM" id="MobiDB-lite"/>
    </source>
</evidence>
<reference evidence="3 4" key="1">
    <citation type="submission" date="2018-03" db="EMBL/GenBank/DDBJ databases">
        <title>Draft Genome Sequences of the Obligatory Marine Myxobacteria Enhygromyxa salina SWB007.</title>
        <authorList>
            <person name="Poehlein A."/>
            <person name="Moghaddam J.A."/>
            <person name="Harms H."/>
            <person name="Alanjari M."/>
            <person name="Koenig G.M."/>
            <person name="Daniel R."/>
            <person name="Schaeberle T.F."/>
        </authorList>
    </citation>
    <scope>NUCLEOTIDE SEQUENCE [LARGE SCALE GENOMIC DNA]</scope>
    <source>
        <strain evidence="3 4">SWB007</strain>
    </source>
</reference>
<evidence type="ECO:0000313" key="4">
    <source>
        <dbReference type="Proteomes" id="UP000238823"/>
    </source>
</evidence>
<feature type="compositionally biased region" description="Basic and acidic residues" evidence="1">
    <location>
        <begin position="185"/>
        <end position="197"/>
    </location>
</feature>
<dbReference type="Proteomes" id="UP000238823">
    <property type="component" value="Unassembled WGS sequence"/>
</dbReference>
<name>A0A2S9YAE0_9BACT</name>
<dbReference type="EMBL" id="PVNL01000114">
    <property type="protein sequence ID" value="PRQ02065.1"/>
    <property type="molecule type" value="Genomic_DNA"/>
</dbReference>
<dbReference type="AlphaFoldDB" id="A0A2S9YAE0"/>
<comment type="caution">
    <text evidence="3">The sequence shown here is derived from an EMBL/GenBank/DDBJ whole genome shotgun (WGS) entry which is preliminary data.</text>
</comment>
<proteinExistence type="predicted"/>
<feature type="domain" description="DUF2169" evidence="2">
    <location>
        <begin position="53"/>
        <end position="343"/>
    </location>
</feature>
<evidence type="ECO:0000259" key="2">
    <source>
        <dbReference type="Pfam" id="PF09937"/>
    </source>
</evidence>
<organism evidence="3 4">
    <name type="scientific">Enhygromyxa salina</name>
    <dbReference type="NCBI Taxonomy" id="215803"/>
    <lineage>
        <taxon>Bacteria</taxon>
        <taxon>Pseudomonadati</taxon>
        <taxon>Myxococcota</taxon>
        <taxon>Polyangia</taxon>
        <taxon>Nannocystales</taxon>
        <taxon>Nannocystaceae</taxon>
        <taxon>Enhygromyxa</taxon>
    </lineage>
</organism>
<accession>A0A2S9YAE0</accession>
<dbReference type="Pfam" id="PF09937">
    <property type="entry name" value="DUF2169"/>
    <property type="match status" value="1"/>
</dbReference>